<dbReference type="Gene3D" id="3.90.25.10">
    <property type="entry name" value="UDP-galactose 4-epimerase, domain 1"/>
    <property type="match status" value="1"/>
</dbReference>
<evidence type="ECO:0000256" key="1">
    <source>
        <dbReference type="ARBA" id="ARBA00007637"/>
    </source>
</evidence>
<dbReference type="Pfam" id="PF01370">
    <property type="entry name" value="Epimerase"/>
    <property type="match status" value="1"/>
</dbReference>
<dbReference type="InterPro" id="IPR036291">
    <property type="entry name" value="NAD(P)-bd_dom_sf"/>
</dbReference>
<reference evidence="3 4" key="1">
    <citation type="submission" date="2021-01" db="EMBL/GenBank/DDBJ databases">
        <title>Whole genome shotgun sequence of Verrucosispora lutea NBRC 106530.</title>
        <authorList>
            <person name="Komaki H."/>
            <person name="Tamura T."/>
        </authorList>
    </citation>
    <scope>NUCLEOTIDE SEQUENCE [LARGE SCALE GENOMIC DNA]</scope>
    <source>
        <strain evidence="3 4">NBRC 106530</strain>
    </source>
</reference>
<name>A0ABQ4IT40_9ACTN</name>
<evidence type="ECO:0000259" key="2">
    <source>
        <dbReference type="Pfam" id="PF01370"/>
    </source>
</evidence>
<feature type="domain" description="NAD-dependent epimerase/dehydratase" evidence="2">
    <location>
        <begin position="13"/>
        <end position="253"/>
    </location>
</feature>
<accession>A0ABQ4IT40</accession>
<sequence>MSTGSGFYAGRRVTVTGGASFIGSHLATALLRAGAKVTIADNYSSGTTENLREIAADVEVLELDLRSPDDALRACAGAELVFHLAAAHGGRGYIDSHADACAENFLIDQHVFRSAVRSGVDRVAFASSACVYPAALQQPQTHRALREDLVGPPYDPDGMYGMAKLCGELVLRGIAEQHGVGAVSCRYFTAYGPRCGESHAIMAMIARAFLGADPFQVWGDGTQVRTWIYVEDVVRLTMLAAEHVSDGSAVNIATDEMYTVRDAAELVLRVTGHEATIETLPHMPTGPLFRTADLERSTTLLGAVPQVNLAEGVRRTAEWYFRSKERGTIARDLPALLVERG</sequence>
<dbReference type="PANTHER" id="PTHR43000">
    <property type="entry name" value="DTDP-D-GLUCOSE 4,6-DEHYDRATASE-RELATED"/>
    <property type="match status" value="1"/>
</dbReference>
<evidence type="ECO:0000313" key="3">
    <source>
        <dbReference type="EMBL" id="GIJ21074.1"/>
    </source>
</evidence>
<gene>
    <name evidence="3" type="ORF">Vlu01_16980</name>
</gene>
<dbReference type="SUPFAM" id="SSF51735">
    <property type="entry name" value="NAD(P)-binding Rossmann-fold domains"/>
    <property type="match status" value="1"/>
</dbReference>
<comment type="similarity">
    <text evidence="1">Belongs to the NAD(P)-dependent epimerase/dehydratase family.</text>
</comment>
<proteinExistence type="inferred from homology"/>
<comment type="caution">
    <text evidence="3">The sequence shown here is derived from an EMBL/GenBank/DDBJ whole genome shotgun (WGS) entry which is preliminary data.</text>
</comment>
<dbReference type="Proteomes" id="UP000643165">
    <property type="component" value="Unassembled WGS sequence"/>
</dbReference>
<dbReference type="EMBL" id="BOPB01000009">
    <property type="protein sequence ID" value="GIJ21074.1"/>
    <property type="molecule type" value="Genomic_DNA"/>
</dbReference>
<dbReference type="RefSeq" id="WP_203996300.1">
    <property type="nucleotide sequence ID" value="NZ_BOPB01000009.1"/>
</dbReference>
<protein>
    <submittedName>
        <fullName evidence="3">dTDP-glucose 4,6-dehydratase</fullName>
    </submittedName>
</protein>
<organism evidence="3 4">
    <name type="scientific">Micromonospora lutea</name>
    <dbReference type="NCBI Taxonomy" id="419825"/>
    <lineage>
        <taxon>Bacteria</taxon>
        <taxon>Bacillati</taxon>
        <taxon>Actinomycetota</taxon>
        <taxon>Actinomycetes</taxon>
        <taxon>Micromonosporales</taxon>
        <taxon>Micromonosporaceae</taxon>
        <taxon>Micromonospora</taxon>
    </lineage>
</organism>
<keyword evidence="4" id="KW-1185">Reference proteome</keyword>
<evidence type="ECO:0000313" key="4">
    <source>
        <dbReference type="Proteomes" id="UP000643165"/>
    </source>
</evidence>
<dbReference type="InterPro" id="IPR001509">
    <property type="entry name" value="Epimerase_deHydtase"/>
</dbReference>
<dbReference type="Gene3D" id="3.40.50.720">
    <property type="entry name" value="NAD(P)-binding Rossmann-like Domain"/>
    <property type="match status" value="1"/>
</dbReference>